<feature type="signal peptide" evidence="1">
    <location>
        <begin position="1"/>
        <end position="18"/>
    </location>
</feature>
<accession>A0A3M6V4X7</accession>
<evidence type="ECO:0000256" key="1">
    <source>
        <dbReference type="SAM" id="SignalP"/>
    </source>
</evidence>
<comment type="caution">
    <text evidence="2">The sequence shown here is derived from an EMBL/GenBank/DDBJ whole genome shotgun (WGS) entry which is preliminary data.</text>
</comment>
<feature type="chain" id="PRO_5017999424" evidence="1">
    <location>
        <begin position="19"/>
        <end position="84"/>
    </location>
</feature>
<keyword evidence="3" id="KW-1185">Reference proteome</keyword>
<dbReference type="AlphaFoldDB" id="A0A3M6V4X7"/>
<evidence type="ECO:0000313" key="3">
    <source>
        <dbReference type="Proteomes" id="UP000275408"/>
    </source>
</evidence>
<gene>
    <name evidence="2" type="ORF">pdam_00014177</name>
</gene>
<keyword evidence="1" id="KW-0732">Signal</keyword>
<name>A0A3M6V4X7_POCDA</name>
<dbReference type="Proteomes" id="UP000275408">
    <property type="component" value="Unassembled WGS sequence"/>
</dbReference>
<dbReference type="EMBL" id="RCHS01000086">
    <property type="protein sequence ID" value="RMX61006.1"/>
    <property type="molecule type" value="Genomic_DNA"/>
</dbReference>
<protein>
    <submittedName>
        <fullName evidence="2">Uncharacterized protein</fullName>
    </submittedName>
</protein>
<proteinExistence type="predicted"/>
<organism evidence="2 3">
    <name type="scientific">Pocillopora damicornis</name>
    <name type="common">Cauliflower coral</name>
    <name type="synonym">Millepora damicornis</name>
    <dbReference type="NCBI Taxonomy" id="46731"/>
    <lineage>
        <taxon>Eukaryota</taxon>
        <taxon>Metazoa</taxon>
        <taxon>Cnidaria</taxon>
        <taxon>Anthozoa</taxon>
        <taxon>Hexacorallia</taxon>
        <taxon>Scleractinia</taxon>
        <taxon>Astrocoeniina</taxon>
        <taxon>Pocilloporidae</taxon>
        <taxon>Pocillopora</taxon>
    </lineage>
</organism>
<reference evidence="2 3" key="1">
    <citation type="journal article" date="2018" name="Sci. Rep.">
        <title>Comparative analysis of the Pocillopora damicornis genome highlights role of immune system in coral evolution.</title>
        <authorList>
            <person name="Cunning R."/>
            <person name="Bay R.A."/>
            <person name="Gillette P."/>
            <person name="Baker A.C."/>
            <person name="Traylor-Knowles N."/>
        </authorList>
    </citation>
    <scope>NUCLEOTIDE SEQUENCE [LARGE SCALE GENOMIC DNA]</scope>
    <source>
        <strain evidence="2">RSMAS</strain>
        <tissue evidence="2">Whole animal</tissue>
    </source>
</reference>
<sequence>MAFVQLYSLALFVASTKSSSMYNMYSNMIMPDGKENYNVSDNCNEAADTLEFMVQLRRYILIAKLRLSPPSFHIHPEENHYINS</sequence>
<evidence type="ECO:0000313" key="2">
    <source>
        <dbReference type="EMBL" id="RMX61006.1"/>
    </source>
</evidence>